<proteinExistence type="inferred from homology"/>
<dbReference type="SUPFAM" id="SSF49764">
    <property type="entry name" value="HSP20-like chaperones"/>
    <property type="match status" value="1"/>
</dbReference>
<dbReference type="GO" id="GO:0005874">
    <property type="term" value="C:microtubule"/>
    <property type="evidence" value="ECO:0007669"/>
    <property type="project" value="UniProtKB-KW"/>
</dbReference>
<dbReference type="Pfam" id="PF16273">
    <property type="entry name" value="NuDC"/>
    <property type="match status" value="1"/>
</dbReference>
<evidence type="ECO:0000256" key="6">
    <source>
        <dbReference type="ARBA" id="ARBA00022553"/>
    </source>
</evidence>
<comment type="similarity">
    <text evidence="3">Belongs to the nudC family.</text>
</comment>
<dbReference type="EMBL" id="JBAMIC010000004">
    <property type="protein sequence ID" value="KAK7106898.1"/>
    <property type="molecule type" value="Genomic_DNA"/>
</dbReference>
<evidence type="ECO:0000256" key="10">
    <source>
        <dbReference type="ARBA" id="ARBA00023054"/>
    </source>
</evidence>
<dbReference type="AlphaFoldDB" id="A0AAN9BIR3"/>
<accession>A0AAN9BIR3</accession>
<keyword evidence="12" id="KW-0131">Cell cycle</keyword>
<evidence type="ECO:0000256" key="8">
    <source>
        <dbReference type="ARBA" id="ARBA00022701"/>
    </source>
</evidence>
<dbReference type="Pfam" id="PF04969">
    <property type="entry name" value="CS"/>
    <property type="match status" value="1"/>
</dbReference>
<evidence type="ECO:0000313" key="18">
    <source>
        <dbReference type="Proteomes" id="UP001374579"/>
    </source>
</evidence>
<evidence type="ECO:0000256" key="13">
    <source>
        <dbReference type="ARBA" id="ARBA00030427"/>
    </source>
</evidence>
<gene>
    <name evidence="17" type="ORF">V1264_014922</name>
</gene>
<dbReference type="InterPro" id="IPR007052">
    <property type="entry name" value="CS_dom"/>
</dbReference>
<dbReference type="GO" id="GO:0030496">
    <property type="term" value="C:midbody"/>
    <property type="evidence" value="ECO:0007669"/>
    <property type="project" value="UniProtKB-SubCell"/>
</dbReference>
<keyword evidence="10" id="KW-0175">Coiled coil</keyword>
<evidence type="ECO:0000256" key="14">
    <source>
        <dbReference type="ARBA" id="ARBA00046142"/>
    </source>
</evidence>
<protein>
    <recommendedName>
        <fullName evidence="4">Nuclear migration protein nudC</fullName>
    </recommendedName>
    <alternativeName>
        <fullName evidence="13">Nuclear distribution protein C homolog</fullName>
    </alternativeName>
</protein>
<feature type="compositionally biased region" description="Basic and acidic residues" evidence="15">
    <location>
        <begin position="121"/>
        <end position="130"/>
    </location>
</feature>
<dbReference type="InterPro" id="IPR025934">
    <property type="entry name" value="NudC_N_dom"/>
</dbReference>
<dbReference type="GO" id="GO:0005819">
    <property type="term" value="C:spindle"/>
    <property type="evidence" value="ECO:0007669"/>
    <property type="project" value="UniProtKB-SubCell"/>
</dbReference>
<sequence length="338" mass="38901">MSQNSDPERFDGMLVTMAQQCEGGIKELLGNFFGFLQRKTDFYTGTGSAQAEELVMSSFRKYQSEAQKLKKEQVEKEKKKAEKKAKEKAEAEKKKREEEAKKEDAPKIKELTDEEAAQLQREIDQEKEGVKANGDAGEPKKQKTEEKEKKTDEEDEEEDEKDKGKLKPNAGNGADLPNYKWTQTLGEVEIRIPFDVSFALKGKDMVVDIAKKHIKVGMKGHPPVLEGELCNNIKVDDSTWCIQDKKEVLINLEKVNQMEWWSRVVTSDPEINTKKVQPENSKLSDLDGETRSMVEKMMYDQRQKEMGKPTSDEQKKQDVMKKFMEQHPEMDFSKCKFN</sequence>
<comment type="caution">
    <text evidence="17">The sequence shown here is derived from an EMBL/GenBank/DDBJ whole genome shotgun (WGS) entry which is preliminary data.</text>
</comment>
<comment type="subcellular location">
    <subcellularLocation>
        <location evidence="1">Cytoplasm</location>
        <location evidence="1">Cytoskeleton</location>
        <location evidence="1">Spindle</location>
    </subcellularLocation>
    <subcellularLocation>
        <location evidence="2">Midbody</location>
    </subcellularLocation>
</comment>
<keyword evidence="11" id="KW-0206">Cytoskeleton</keyword>
<evidence type="ECO:0000256" key="4">
    <source>
        <dbReference type="ARBA" id="ARBA00017641"/>
    </source>
</evidence>
<evidence type="ECO:0000313" key="17">
    <source>
        <dbReference type="EMBL" id="KAK7106898.1"/>
    </source>
</evidence>
<dbReference type="FunFam" id="2.60.40.790:FF:000001">
    <property type="entry name" value="Nuclear migration protein nudC"/>
    <property type="match status" value="1"/>
</dbReference>
<dbReference type="GO" id="GO:0005737">
    <property type="term" value="C:cytoplasm"/>
    <property type="evidence" value="ECO:0007669"/>
    <property type="project" value="TreeGrafter"/>
</dbReference>
<dbReference type="PROSITE" id="PS51203">
    <property type="entry name" value="CS"/>
    <property type="match status" value="1"/>
</dbReference>
<evidence type="ECO:0000256" key="9">
    <source>
        <dbReference type="ARBA" id="ARBA00022776"/>
    </source>
</evidence>
<evidence type="ECO:0000259" key="16">
    <source>
        <dbReference type="PROSITE" id="PS51203"/>
    </source>
</evidence>
<keyword evidence="7" id="KW-0132">Cell division</keyword>
<evidence type="ECO:0000256" key="12">
    <source>
        <dbReference type="ARBA" id="ARBA00023306"/>
    </source>
</evidence>
<evidence type="ECO:0000256" key="7">
    <source>
        <dbReference type="ARBA" id="ARBA00022618"/>
    </source>
</evidence>
<keyword evidence="18" id="KW-1185">Reference proteome</keyword>
<feature type="compositionally biased region" description="Basic and acidic residues" evidence="15">
    <location>
        <begin position="137"/>
        <end position="152"/>
    </location>
</feature>
<feature type="compositionally biased region" description="Basic and acidic residues" evidence="15">
    <location>
        <begin position="69"/>
        <end position="111"/>
    </location>
</feature>
<keyword evidence="5" id="KW-0963">Cytoplasm</keyword>
<evidence type="ECO:0000256" key="15">
    <source>
        <dbReference type="SAM" id="MobiDB-lite"/>
    </source>
</evidence>
<dbReference type="InterPro" id="IPR008978">
    <property type="entry name" value="HSP20-like_chaperone"/>
</dbReference>
<dbReference type="Pfam" id="PF14050">
    <property type="entry name" value="Nudc_N"/>
    <property type="match status" value="1"/>
</dbReference>
<evidence type="ECO:0000256" key="11">
    <source>
        <dbReference type="ARBA" id="ARBA00023212"/>
    </source>
</evidence>
<keyword evidence="9" id="KW-0498">Mitosis</keyword>
<keyword evidence="6" id="KW-0597">Phosphoprotein</keyword>
<comment type="function">
    <text evidence="14">Plays a role in neurogenesis and neuronal migration. Necessary for correct formation of mitotic spindles and chromosome separation during mitosis. Necessary for cytokinesis and cell proliferation.</text>
</comment>
<dbReference type="Gene3D" id="2.60.40.790">
    <property type="match status" value="1"/>
</dbReference>
<evidence type="ECO:0000256" key="1">
    <source>
        <dbReference type="ARBA" id="ARBA00004186"/>
    </source>
</evidence>
<evidence type="ECO:0000256" key="5">
    <source>
        <dbReference type="ARBA" id="ARBA00022490"/>
    </source>
</evidence>
<dbReference type="PANTHER" id="PTHR12356">
    <property type="entry name" value="NUCLEAR MOVEMENT PROTEIN NUDC"/>
    <property type="match status" value="1"/>
</dbReference>
<dbReference type="GO" id="GO:0006457">
    <property type="term" value="P:protein folding"/>
    <property type="evidence" value="ECO:0007669"/>
    <property type="project" value="TreeGrafter"/>
</dbReference>
<keyword evidence="8" id="KW-0493">Microtubule</keyword>
<dbReference type="GO" id="GO:0051082">
    <property type="term" value="F:unfolded protein binding"/>
    <property type="evidence" value="ECO:0007669"/>
    <property type="project" value="TreeGrafter"/>
</dbReference>
<evidence type="ECO:0000256" key="3">
    <source>
        <dbReference type="ARBA" id="ARBA00010513"/>
    </source>
</evidence>
<dbReference type="PANTHER" id="PTHR12356:SF3">
    <property type="entry name" value="NUCLEAR MIGRATION PROTEIN NUDC"/>
    <property type="match status" value="1"/>
</dbReference>
<organism evidence="17 18">
    <name type="scientific">Littorina saxatilis</name>
    <dbReference type="NCBI Taxonomy" id="31220"/>
    <lineage>
        <taxon>Eukaryota</taxon>
        <taxon>Metazoa</taxon>
        <taxon>Spiralia</taxon>
        <taxon>Lophotrochozoa</taxon>
        <taxon>Mollusca</taxon>
        <taxon>Gastropoda</taxon>
        <taxon>Caenogastropoda</taxon>
        <taxon>Littorinimorpha</taxon>
        <taxon>Littorinoidea</taxon>
        <taxon>Littorinidae</taxon>
        <taxon>Littorina</taxon>
    </lineage>
</organism>
<feature type="domain" description="CS" evidence="16">
    <location>
        <begin position="174"/>
        <end position="265"/>
    </location>
</feature>
<evidence type="ECO:0000256" key="2">
    <source>
        <dbReference type="ARBA" id="ARBA00004214"/>
    </source>
</evidence>
<reference evidence="17 18" key="1">
    <citation type="submission" date="2024-02" db="EMBL/GenBank/DDBJ databases">
        <title>Chromosome-scale genome assembly of the rough periwinkle Littorina saxatilis.</title>
        <authorList>
            <person name="De Jode A."/>
            <person name="Faria R."/>
            <person name="Formenti G."/>
            <person name="Sims Y."/>
            <person name="Smith T.P."/>
            <person name="Tracey A."/>
            <person name="Wood J.M.D."/>
            <person name="Zagrodzka Z.B."/>
            <person name="Johannesson K."/>
            <person name="Butlin R.K."/>
            <person name="Leder E.H."/>
        </authorList>
    </citation>
    <scope>NUCLEOTIDE SEQUENCE [LARGE SCALE GENOMIC DNA]</scope>
    <source>
        <strain evidence="17">Snail1</strain>
        <tissue evidence="17">Muscle</tissue>
    </source>
</reference>
<dbReference type="GO" id="GO:0051301">
    <property type="term" value="P:cell division"/>
    <property type="evidence" value="ECO:0007669"/>
    <property type="project" value="UniProtKB-KW"/>
</dbReference>
<dbReference type="Proteomes" id="UP001374579">
    <property type="component" value="Unassembled WGS sequence"/>
</dbReference>
<dbReference type="InterPro" id="IPR032572">
    <property type="entry name" value="NuDC"/>
</dbReference>
<dbReference type="CDD" id="cd06492">
    <property type="entry name" value="p23_mNUDC_like"/>
    <property type="match status" value="1"/>
</dbReference>
<feature type="region of interest" description="Disordered" evidence="15">
    <location>
        <begin position="69"/>
        <end position="178"/>
    </location>
</feature>
<dbReference type="InterPro" id="IPR037898">
    <property type="entry name" value="NudC_fam"/>
</dbReference>
<name>A0AAN9BIR3_9CAEN</name>